<dbReference type="InterPro" id="IPR050465">
    <property type="entry name" value="UPF0194_transport"/>
</dbReference>
<dbReference type="Gene3D" id="2.40.30.170">
    <property type="match status" value="1"/>
</dbReference>
<comment type="caution">
    <text evidence="9">The sequence shown here is derived from an EMBL/GenBank/DDBJ whole genome shotgun (WGS) entry which is preliminary data.</text>
</comment>
<feature type="coiled-coil region" evidence="4">
    <location>
        <begin position="183"/>
        <end position="228"/>
    </location>
</feature>
<organism evidence="9 10">
    <name type="scientific">Limnofasciculus baicalensis BBK-W-15</name>
    <dbReference type="NCBI Taxonomy" id="2699891"/>
    <lineage>
        <taxon>Bacteria</taxon>
        <taxon>Bacillati</taxon>
        <taxon>Cyanobacteriota</taxon>
        <taxon>Cyanophyceae</taxon>
        <taxon>Coleofasciculales</taxon>
        <taxon>Coleofasciculaceae</taxon>
        <taxon>Limnofasciculus</taxon>
        <taxon>Limnofasciculus baicalensis</taxon>
    </lineage>
</organism>
<protein>
    <submittedName>
        <fullName evidence="9">Efflux RND transporter periplasmic adaptor subunit</fullName>
    </submittedName>
</protein>
<dbReference type="SUPFAM" id="SSF111369">
    <property type="entry name" value="HlyD-like secretion proteins"/>
    <property type="match status" value="2"/>
</dbReference>
<dbReference type="InterPro" id="IPR058627">
    <property type="entry name" value="MdtA-like_C"/>
</dbReference>
<dbReference type="Gene3D" id="2.40.420.20">
    <property type="match status" value="1"/>
</dbReference>
<evidence type="ECO:0000313" key="9">
    <source>
        <dbReference type="EMBL" id="MCP2731087.1"/>
    </source>
</evidence>
<dbReference type="GO" id="GO:0016020">
    <property type="term" value="C:membrane"/>
    <property type="evidence" value="ECO:0007669"/>
    <property type="project" value="InterPro"/>
</dbReference>
<evidence type="ECO:0000259" key="8">
    <source>
        <dbReference type="Pfam" id="PF25967"/>
    </source>
</evidence>
<comment type="similarity">
    <text evidence="2">Belongs to the membrane fusion protein (MFP) (TC 8.A.1) family.</text>
</comment>
<feature type="domain" description="Multidrug resistance protein MdtA-like C-terminal permuted SH3" evidence="8">
    <location>
        <begin position="514"/>
        <end position="571"/>
    </location>
</feature>
<comment type="subcellular location">
    <subcellularLocation>
        <location evidence="1">Cell envelope</location>
    </subcellularLocation>
</comment>
<dbReference type="NCBIfam" id="TIGR01730">
    <property type="entry name" value="RND_mfp"/>
    <property type="match status" value="1"/>
</dbReference>
<dbReference type="PANTHER" id="PTHR32347:SF14">
    <property type="entry name" value="EFFLUX SYSTEM COMPONENT YKNX-RELATED"/>
    <property type="match status" value="1"/>
</dbReference>
<sequence length="587" mass="64232">MGEVKKPLPWIMGLMATGIVVVGAAGYLAIAPKSAKIDLDKLTVLVQAQNLAVRITADGEVKPYETVNISPKAAGRLVQLRVEQGDRVEQGQILAIMEQNSLKAQFLQAQANLAQAQSRFQQAKAGSRKEEIAQAQARFIQAQARLQQAKNGPRQEEIGQGKARLIQAQARLQQAKTGRTEEIAQAQARLIQAQARLAQAQVGNPSEINQAIAQVETARSRLNLAEKRIDRNRYLANQGAISQDRFDEIITEANNARAALFEVEQRLNQVRNTKNKNSPEITQLEASVAEAAIAVRQLQNGSRPEEIAQLEASMAESGIALKQLQNGSRPEEIAQLEASMAESGIALKQLQNGSRPEEITQFQAAVKSAEAQLLGIQIQLEDTIIRAPFAGIVMQKYAFVGSFVTPDPRSASTDKRSTESQSSILTIATEKLEILAEVPEVDIGNIKPGMAVEIRADAVPDQIFKGIVRLIAPEAVKRDNVTFFEVKVATSPEQKDLRSGMKVQLTLLAEPIKNAIVVPTVAISQQSGKDGVWIPDQNNQPKFKQITIGNTIEDKTQIIDGVKEGERVFIELPPEFRKKQKEKKSEG</sequence>
<dbReference type="Gene3D" id="2.40.50.100">
    <property type="match status" value="1"/>
</dbReference>
<proteinExistence type="inferred from homology"/>
<dbReference type="Pfam" id="PF25917">
    <property type="entry name" value="BSH_RND"/>
    <property type="match status" value="1"/>
</dbReference>
<keyword evidence="10" id="KW-1185">Reference proteome</keyword>
<keyword evidence="5" id="KW-0812">Transmembrane</keyword>
<keyword evidence="5" id="KW-1133">Transmembrane helix</keyword>
<feature type="coiled-coil region" evidence="4">
    <location>
        <begin position="99"/>
        <end position="152"/>
    </location>
</feature>
<feature type="domain" description="Multidrug resistance protein MdtA-like barrel-sandwich hybrid" evidence="6">
    <location>
        <begin position="65"/>
        <end position="405"/>
    </location>
</feature>
<evidence type="ECO:0000313" key="10">
    <source>
        <dbReference type="Proteomes" id="UP001204953"/>
    </source>
</evidence>
<name>A0AAE3KU37_9CYAN</name>
<dbReference type="InterPro" id="IPR058625">
    <property type="entry name" value="MdtA-like_BSH"/>
</dbReference>
<evidence type="ECO:0000259" key="7">
    <source>
        <dbReference type="Pfam" id="PF25954"/>
    </source>
</evidence>
<evidence type="ECO:0000259" key="6">
    <source>
        <dbReference type="Pfam" id="PF25917"/>
    </source>
</evidence>
<keyword evidence="5" id="KW-0472">Membrane</keyword>
<dbReference type="Gene3D" id="1.10.287.470">
    <property type="entry name" value="Helix hairpin bin"/>
    <property type="match status" value="2"/>
</dbReference>
<dbReference type="PANTHER" id="PTHR32347">
    <property type="entry name" value="EFFLUX SYSTEM COMPONENT YKNX-RELATED"/>
    <property type="match status" value="1"/>
</dbReference>
<dbReference type="Pfam" id="PF25967">
    <property type="entry name" value="RND-MFP_C"/>
    <property type="match status" value="1"/>
</dbReference>
<evidence type="ECO:0000256" key="3">
    <source>
        <dbReference type="ARBA" id="ARBA00023054"/>
    </source>
</evidence>
<evidence type="ECO:0000256" key="2">
    <source>
        <dbReference type="ARBA" id="ARBA00009477"/>
    </source>
</evidence>
<feature type="domain" description="CusB-like beta-barrel" evidence="7">
    <location>
        <begin position="435"/>
        <end position="509"/>
    </location>
</feature>
<dbReference type="InterPro" id="IPR058792">
    <property type="entry name" value="Beta-barrel_RND_2"/>
</dbReference>
<dbReference type="GO" id="GO:0022857">
    <property type="term" value="F:transmembrane transporter activity"/>
    <property type="evidence" value="ECO:0007669"/>
    <property type="project" value="InterPro"/>
</dbReference>
<dbReference type="InterPro" id="IPR006143">
    <property type="entry name" value="RND_pump_MFP"/>
</dbReference>
<dbReference type="Pfam" id="PF25954">
    <property type="entry name" value="Beta-barrel_RND_2"/>
    <property type="match status" value="1"/>
</dbReference>
<evidence type="ECO:0000256" key="1">
    <source>
        <dbReference type="ARBA" id="ARBA00004196"/>
    </source>
</evidence>
<dbReference type="GO" id="GO:0030313">
    <property type="term" value="C:cell envelope"/>
    <property type="evidence" value="ECO:0007669"/>
    <property type="project" value="UniProtKB-SubCell"/>
</dbReference>
<dbReference type="AlphaFoldDB" id="A0AAE3KU37"/>
<dbReference type="EMBL" id="JAMZMM010000278">
    <property type="protein sequence ID" value="MCP2731087.1"/>
    <property type="molecule type" value="Genomic_DNA"/>
</dbReference>
<accession>A0AAE3KU37</accession>
<keyword evidence="3 4" id="KW-0175">Coiled coil</keyword>
<dbReference type="Proteomes" id="UP001204953">
    <property type="component" value="Unassembled WGS sequence"/>
</dbReference>
<feature type="transmembrane region" description="Helical" evidence="5">
    <location>
        <begin position="7"/>
        <end position="30"/>
    </location>
</feature>
<reference evidence="9" key="1">
    <citation type="submission" date="2022-06" db="EMBL/GenBank/DDBJ databases">
        <title>New cyanobacteria of genus Symplocastrum in benthos of Lake Baikal.</title>
        <authorList>
            <person name="Sorokovikova E."/>
            <person name="Tikhonova I."/>
            <person name="Krasnopeev A."/>
            <person name="Evseev P."/>
            <person name="Gladkikh A."/>
            <person name="Belykh O."/>
        </authorList>
    </citation>
    <scope>NUCLEOTIDE SEQUENCE</scope>
    <source>
        <strain evidence="9">BBK-W-15</strain>
    </source>
</reference>
<gene>
    <name evidence="9" type="ORF">NJ959_21910</name>
</gene>
<evidence type="ECO:0000256" key="5">
    <source>
        <dbReference type="SAM" id="Phobius"/>
    </source>
</evidence>
<evidence type="ECO:0000256" key="4">
    <source>
        <dbReference type="SAM" id="Coils"/>
    </source>
</evidence>